<protein>
    <submittedName>
        <fullName evidence="2">HXXEE domain-containing protein</fullName>
    </submittedName>
</protein>
<keyword evidence="1" id="KW-0812">Transmembrane</keyword>
<evidence type="ECO:0000313" key="3">
    <source>
        <dbReference type="Proteomes" id="UP001165492"/>
    </source>
</evidence>
<gene>
    <name evidence="2" type="ORF">LMF89_18565</name>
</gene>
<dbReference type="RefSeq" id="WP_229536350.1">
    <property type="nucleotide sequence ID" value="NZ_JAJHJB010000031.1"/>
</dbReference>
<comment type="caution">
    <text evidence="2">The sequence shown here is derived from an EMBL/GenBank/DDBJ whole genome shotgun (WGS) entry which is preliminary data.</text>
</comment>
<dbReference type="Pfam" id="PF13787">
    <property type="entry name" value="HXXEE"/>
    <property type="match status" value="1"/>
</dbReference>
<keyword evidence="3" id="KW-1185">Reference proteome</keyword>
<keyword evidence="1" id="KW-1133">Transmembrane helix</keyword>
<name>A0ABS8HVZ9_9FIRM</name>
<feature type="transmembrane region" description="Helical" evidence="1">
    <location>
        <begin position="70"/>
        <end position="93"/>
    </location>
</feature>
<dbReference type="InterPro" id="IPR025671">
    <property type="entry name" value="HXXEE"/>
</dbReference>
<accession>A0ABS8HVZ9</accession>
<keyword evidence="1" id="KW-0472">Membrane</keyword>
<feature type="transmembrane region" description="Helical" evidence="1">
    <location>
        <begin position="41"/>
        <end position="58"/>
    </location>
</feature>
<evidence type="ECO:0000256" key="1">
    <source>
        <dbReference type="SAM" id="Phobius"/>
    </source>
</evidence>
<feature type="transmembrane region" description="Helical" evidence="1">
    <location>
        <begin position="99"/>
        <end position="116"/>
    </location>
</feature>
<proteinExistence type="predicted"/>
<dbReference type="EMBL" id="JAJHJB010000031">
    <property type="protein sequence ID" value="MCC5467340.1"/>
    <property type="molecule type" value="Genomic_DNA"/>
</dbReference>
<organism evidence="2 3">
    <name type="scientific">Pelosinus baikalensis</name>
    <dbReference type="NCBI Taxonomy" id="2892015"/>
    <lineage>
        <taxon>Bacteria</taxon>
        <taxon>Bacillati</taxon>
        <taxon>Bacillota</taxon>
        <taxon>Negativicutes</taxon>
        <taxon>Selenomonadales</taxon>
        <taxon>Sporomusaceae</taxon>
        <taxon>Pelosinus</taxon>
    </lineage>
</organism>
<feature type="transmembrane region" description="Helical" evidence="1">
    <location>
        <begin position="128"/>
        <end position="147"/>
    </location>
</feature>
<evidence type="ECO:0000313" key="2">
    <source>
        <dbReference type="EMBL" id="MCC5467340.1"/>
    </source>
</evidence>
<sequence>MELLFLLSFTLHNIEEGIWLPRWSQYVGPYHPQVSNREFHFALLTITSVGYLLTFMSLQFGQSIETIQCIYLGFIVMMCLNSVFPHLLATIVLKKYAPGTLTGLLLNLPIGTTIIMKNIEAGVPRHSILIAGIIVSVLTSISLRLLFKMGSKLIDEY</sequence>
<dbReference type="Proteomes" id="UP001165492">
    <property type="component" value="Unassembled WGS sequence"/>
</dbReference>
<reference evidence="2" key="1">
    <citation type="submission" date="2021-11" db="EMBL/GenBank/DDBJ databases">
        <title>Description of a new species Pelosinus isolated from the bottom sediments of Lake Baikal.</title>
        <authorList>
            <person name="Zakharyuk A."/>
        </authorList>
    </citation>
    <scope>NUCLEOTIDE SEQUENCE</scope>
    <source>
        <strain evidence="2">Bkl1</strain>
    </source>
</reference>